<dbReference type="EMBL" id="KN716265">
    <property type="protein sequence ID" value="KJH48514.1"/>
    <property type="molecule type" value="Genomic_DNA"/>
</dbReference>
<dbReference type="OrthoDB" id="272500at2759"/>
<dbReference type="GO" id="GO:0043874">
    <property type="term" value="F:acireductone synthase activity"/>
    <property type="evidence" value="ECO:0007669"/>
    <property type="project" value="InterPro"/>
</dbReference>
<protein>
    <submittedName>
        <fullName evidence="4">2,3-diketo-5-methylthio-1-phosphopentane phosphatase</fullName>
    </submittedName>
</protein>
<dbReference type="Gene3D" id="3.40.50.1000">
    <property type="entry name" value="HAD superfamily/HAD-like"/>
    <property type="match status" value="1"/>
</dbReference>
<keyword evidence="5" id="KW-1185">Reference proteome</keyword>
<dbReference type="InterPro" id="IPR023214">
    <property type="entry name" value="HAD_sf"/>
</dbReference>
<reference evidence="5" key="2">
    <citation type="journal article" date="2016" name="Sci. Rep.">
        <title>Dictyocaulus viviparus genome, variome and transcriptome elucidate lungworm biology and support future intervention.</title>
        <authorList>
            <person name="McNulty S.N."/>
            <person name="Strube C."/>
            <person name="Rosa B.A."/>
            <person name="Martin J.C."/>
            <person name="Tyagi R."/>
            <person name="Choi Y.J."/>
            <person name="Wang Q."/>
            <person name="Hallsworth Pepin K."/>
            <person name="Zhang X."/>
            <person name="Ozersky P."/>
            <person name="Wilson R.K."/>
            <person name="Sternberg P.W."/>
            <person name="Gasser R.B."/>
            <person name="Mitreva M."/>
        </authorList>
    </citation>
    <scope>NUCLEOTIDE SEQUENCE [LARGE SCALE GENOMIC DNA]</scope>
    <source>
        <strain evidence="5">HannoverDv2000</strain>
    </source>
</reference>
<dbReference type="InterPro" id="IPR023943">
    <property type="entry name" value="Enolase-ppase_E1"/>
</dbReference>
<dbReference type="STRING" id="29172.A0A0D8XXM0"/>
<sequence>MKELQGLIWEDAYKKGMIIGHIYPDVLPVLQSISVPIYIYSSGSVLAQKLLFSHSVVGDITEILSGYFDTNVGLKSDYMSYRKICEEIDVNPSEVLFLTDVETEAIAAREAGLQVMLVVRDGNAPLSSQAKQEFPIIHSLKEIC</sequence>
<name>A0A0D8XXM0_DICVI</name>
<dbReference type="GO" id="GO:0019509">
    <property type="term" value="P:L-methionine salvage from methylthioadenosine"/>
    <property type="evidence" value="ECO:0007669"/>
    <property type="project" value="InterPro"/>
</dbReference>
<organism evidence="4 5">
    <name type="scientific">Dictyocaulus viviparus</name>
    <name type="common">Bovine lungworm</name>
    <dbReference type="NCBI Taxonomy" id="29172"/>
    <lineage>
        <taxon>Eukaryota</taxon>
        <taxon>Metazoa</taxon>
        <taxon>Ecdysozoa</taxon>
        <taxon>Nematoda</taxon>
        <taxon>Chromadorea</taxon>
        <taxon>Rhabditida</taxon>
        <taxon>Rhabditina</taxon>
        <taxon>Rhabditomorpha</taxon>
        <taxon>Strongyloidea</taxon>
        <taxon>Metastrongylidae</taxon>
        <taxon>Dictyocaulus</taxon>
    </lineage>
</organism>
<accession>A0A0D8XXM0</accession>
<evidence type="ECO:0000313" key="4">
    <source>
        <dbReference type="EMBL" id="KJH48514.1"/>
    </source>
</evidence>
<keyword evidence="3" id="KW-0486">Methionine biosynthesis</keyword>
<dbReference type="InterPro" id="IPR036412">
    <property type="entry name" value="HAD-like_sf"/>
</dbReference>
<evidence type="ECO:0000256" key="1">
    <source>
        <dbReference type="ARBA" id="ARBA00022605"/>
    </source>
</evidence>
<dbReference type="PANTHER" id="PTHR20371">
    <property type="entry name" value="ENOLASE-PHOSPHATASE E1"/>
    <property type="match status" value="1"/>
</dbReference>
<proteinExistence type="predicted"/>
<dbReference type="NCBIfam" id="TIGR01549">
    <property type="entry name" value="HAD-SF-IA-v1"/>
    <property type="match status" value="1"/>
</dbReference>
<dbReference type="InterPro" id="IPR006439">
    <property type="entry name" value="HAD-SF_hydro_IA"/>
</dbReference>
<dbReference type="PRINTS" id="PR00413">
    <property type="entry name" value="HADHALOGNASE"/>
</dbReference>
<dbReference type="AlphaFoldDB" id="A0A0D8XXM0"/>
<evidence type="ECO:0000256" key="3">
    <source>
        <dbReference type="ARBA" id="ARBA00023167"/>
    </source>
</evidence>
<dbReference type="NCBIfam" id="TIGR01691">
    <property type="entry name" value="enolase-ppase"/>
    <property type="match status" value="1"/>
</dbReference>
<dbReference type="SUPFAM" id="SSF56784">
    <property type="entry name" value="HAD-like"/>
    <property type="match status" value="1"/>
</dbReference>
<dbReference type="GO" id="GO:0000287">
    <property type="term" value="F:magnesium ion binding"/>
    <property type="evidence" value="ECO:0007669"/>
    <property type="project" value="InterPro"/>
</dbReference>
<dbReference type="PANTHER" id="PTHR20371:SF1">
    <property type="entry name" value="ENOLASE-PHOSPHATASE E1"/>
    <property type="match status" value="1"/>
</dbReference>
<evidence type="ECO:0000313" key="5">
    <source>
        <dbReference type="Proteomes" id="UP000053766"/>
    </source>
</evidence>
<keyword evidence="2" id="KW-0378">Hydrolase</keyword>
<dbReference type="Proteomes" id="UP000053766">
    <property type="component" value="Unassembled WGS sequence"/>
</dbReference>
<reference evidence="4 5" key="1">
    <citation type="submission" date="2013-11" db="EMBL/GenBank/DDBJ databases">
        <title>Draft genome of the bovine lungworm Dictyocaulus viviparus.</title>
        <authorList>
            <person name="Mitreva M."/>
        </authorList>
    </citation>
    <scope>NUCLEOTIDE SEQUENCE [LARGE SCALE GENOMIC DNA]</scope>
    <source>
        <strain evidence="4 5">HannoverDv2000</strain>
    </source>
</reference>
<evidence type="ECO:0000256" key="2">
    <source>
        <dbReference type="ARBA" id="ARBA00022801"/>
    </source>
</evidence>
<gene>
    <name evidence="4" type="ORF">DICVIV_05364</name>
</gene>
<keyword evidence="1" id="KW-0028">Amino-acid biosynthesis</keyword>